<protein>
    <recommendedName>
        <fullName evidence="3">Plastid lipid-associated protein/fibrillin conserved domain-containing protein</fullName>
    </recommendedName>
</protein>
<gene>
    <name evidence="1" type="ORF">NDI38_02630</name>
</gene>
<proteinExistence type="predicted"/>
<evidence type="ECO:0008006" key="3">
    <source>
        <dbReference type="Google" id="ProtNLM"/>
    </source>
</evidence>
<evidence type="ECO:0000313" key="1">
    <source>
        <dbReference type="EMBL" id="MEP1057315.1"/>
    </source>
</evidence>
<sequence length="206" mass="22198">MTVDQRPTSSPDHSAVLHQAAAAFQSKVSERPTAEAVAEALVQAEKAAKQERLTYPFEPLWGNWRLCFATGTRKVRRGGIVLGKGFYVPKLAVAQLSFSAEGGADPVLGRGTIGNQVEVGPVLLQFTGPAHYLGKKNLLAFDFTRLHVGVLGKTVYSGAVPGRKTSNDFYRQTVGTLPFFAFFLVTPDCLAARGRGGGLALWVRVH</sequence>
<dbReference type="RefSeq" id="WP_190450289.1">
    <property type="nucleotide sequence ID" value="NZ_JAMPLM010000002.1"/>
</dbReference>
<name>A0ABV0KG00_9CYAN</name>
<evidence type="ECO:0000313" key="2">
    <source>
        <dbReference type="Proteomes" id="UP001476950"/>
    </source>
</evidence>
<dbReference type="EMBL" id="JAMPLM010000002">
    <property type="protein sequence ID" value="MEP1057315.1"/>
    <property type="molecule type" value="Genomic_DNA"/>
</dbReference>
<organism evidence="1 2">
    <name type="scientific">Stenomitos frigidus AS-A4</name>
    <dbReference type="NCBI Taxonomy" id="2933935"/>
    <lineage>
        <taxon>Bacteria</taxon>
        <taxon>Bacillati</taxon>
        <taxon>Cyanobacteriota</taxon>
        <taxon>Cyanophyceae</taxon>
        <taxon>Leptolyngbyales</taxon>
        <taxon>Leptolyngbyaceae</taxon>
        <taxon>Stenomitos</taxon>
    </lineage>
</organism>
<keyword evidence="2" id="KW-1185">Reference proteome</keyword>
<dbReference type="PANTHER" id="PTHR35690">
    <property type="entry name" value="OS01G0363500 PROTEIN"/>
    <property type="match status" value="1"/>
</dbReference>
<dbReference type="PANTHER" id="PTHR35690:SF1">
    <property type="entry name" value="OS01G0363500 PROTEIN"/>
    <property type="match status" value="1"/>
</dbReference>
<reference evidence="1 2" key="1">
    <citation type="submission" date="2022-04" db="EMBL/GenBank/DDBJ databases">
        <title>Positive selection, recombination, and allopatry shape intraspecific diversity of widespread and dominant cyanobacteria.</title>
        <authorList>
            <person name="Wei J."/>
            <person name="Shu W."/>
            <person name="Hu C."/>
        </authorList>
    </citation>
    <scope>NUCLEOTIDE SEQUENCE [LARGE SCALE GENOMIC DNA]</scope>
    <source>
        <strain evidence="1 2">AS-A4</strain>
    </source>
</reference>
<accession>A0ABV0KG00</accession>
<dbReference type="Proteomes" id="UP001476950">
    <property type="component" value="Unassembled WGS sequence"/>
</dbReference>
<comment type="caution">
    <text evidence="1">The sequence shown here is derived from an EMBL/GenBank/DDBJ whole genome shotgun (WGS) entry which is preliminary data.</text>
</comment>